<feature type="compositionally biased region" description="Polar residues" evidence="1">
    <location>
        <begin position="65"/>
        <end position="75"/>
    </location>
</feature>
<dbReference type="PANTHER" id="PTHR42031">
    <property type="entry name" value="KEY LIME PATHOGENICITY PROTEIN"/>
    <property type="match status" value="1"/>
</dbReference>
<feature type="region of interest" description="Disordered" evidence="1">
    <location>
        <begin position="524"/>
        <end position="550"/>
    </location>
</feature>
<evidence type="ECO:0000256" key="1">
    <source>
        <dbReference type="SAM" id="MobiDB-lite"/>
    </source>
</evidence>
<dbReference type="InterPro" id="IPR057218">
    <property type="entry name" value="DUF7896"/>
</dbReference>
<dbReference type="EMBL" id="CAJPDR010000003">
    <property type="protein sequence ID" value="CAF9904109.1"/>
    <property type="molecule type" value="Genomic_DNA"/>
</dbReference>
<proteinExistence type="predicted"/>
<dbReference type="Proteomes" id="UP000664203">
    <property type="component" value="Unassembled WGS sequence"/>
</dbReference>
<dbReference type="Pfam" id="PF25438">
    <property type="entry name" value="DUF7896"/>
    <property type="match status" value="1"/>
</dbReference>
<dbReference type="OrthoDB" id="5377599at2759"/>
<evidence type="ECO:0000313" key="3">
    <source>
        <dbReference type="EMBL" id="CAF9904109.1"/>
    </source>
</evidence>
<feature type="compositionally biased region" description="Low complexity" evidence="1">
    <location>
        <begin position="375"/>
        <end position="384"/>
    </location>
</feature>
<gene>
    <name evidence="3" type="ORF">ALECFALPRED_004849</name>
</gene>
<accession>A0A8H3EF50</accession>
<feature type="compositionally biased region" description="Low complexity" evidence="1">
    <location>
        <begin position="411"/>
        <end position="421"/>
    </location>
</feature>
<feature type="region of interest" description="Disordered" evidence="1">
    <location>
        <begin position="57"/>
        <end position="88"/>
    </location>
</feature>
<reference evidence="3" key="1">
    <citation type="submission" date="2021-03" db="EMBL/GenBank/DDBJ databases">
        <authorList>
            <person name="Tagirdzhanova G."/>
        </authorList>
    </citation>
    <scope>NUCLEOTIDE SEQUENCE</scope>
</reference>
<dbReference type="PANTHER" id="PTHR42031:SF1">
    <property type="entry name" value="KEY LIME PATHOGENICITY PROTEIN"/>
    <property type="match status" value="1"/>
</dbReference>
<comment type="caution">
    <text evidence="3">The sequence shown here is derived from an EMBL/GenBank/DDBJ whole genome shotgun (WGS) entry which is preliminary data.</text>
</comment>
<feature type="region of interest" description="Disordered" evidence="1">
    <location>
        <begin position="361"/>
        <end position="435"/>
    </location>
</feature>
<feature type="domain" description="DUF7896" evidence="2">
    <location>
        <begin position="480"/>
        <end position="558"/>
    </location>
</feature>
<name>A0A8H3EF50_9LECA</name>
<feature type="region of interest" description="Disordered" evidence="1">
    <location>
        <begin position="228"/>
        <end position="247"/>
    </location>
</feature>
<evidence type="ECO:0000259" key="2">
    <source>
        <dbReference type="Pfam" id="PF25438"/>
    </source>
</evidence>
<feature type="region of interest" description="Disordered" evidence="1">
    <location>
        <begin position="574"/>
        <end position="593"/>
    </location>
</feature>
<evidence type="ECO:0000313" key="4">
    <source>
        <dbReference type="Proteomes" id="UP000664203"/>
    </source>
</evidence>
<sequence>MSDPKLMSYLEGMKKRFWHERRHLQQDEIKLQWAARTAPYTSVLLDTGAPTQALELSPTPGQEMARQSTSKSLAETTAARRRASDTVTPIAVGQCYQNSPSSEPMSRKRARTSKHGPELTAQNAICAPSLDISPWQLDSNAPYCGYTNTSSSGPSFKARRTSAGRMPIKIPETSPNIRIYEPAEYVQQSSAFPSSSCSPNTQPQSGFNNYCVPPSSFELPSPFSVSPTTTVSERFTNTTQPTSAAMSRQDSLGASFCGAFGMMRANSGISEIDSLQNMHRQDSSLGPQPNSFSPDGQGVGTPFDPSLYFAHAEGMAIEPSLASMPAVQHLHMPATLELDAEMKRDVSSSSVPTVEQLQSPSILGFHTKMTRDASSDSNISSSSRISRRSQEQIAQAARPIAPKDVAETPMSKQSSSSLSGSQDMLRRRSVPEPKVLIPKLQYSRQTKEKLKCEKCNKNPEGYRGSHELHRHMALDHNSFRTAWVCVDISADGFLSDCAACESKKPYGQDYNAAAHLRRFHFHPKSEIRRTNVDPGERRGGKGGGKDPPMSECRRWMRKIKVRGKDYMALADSAVDDGAEDDEEFNEEQGEQGEAVEDLVLLGDVQKNDETSQSRDGAVGQQISVSSLDGANGRELAMADDRQFTSQSIDAPFSRPGFQSAFETSFGTYFDGNPASFATPSIDSPYFRPTFSSSAPAAPSFLSSSNSASPAQVHDNFASSTPDLYNLPSTMSTTMTAHTLEDFDNFQTSYIPGNISYGISSPNNPQIPYGLLNLSPFH</sequence>
<feature type="compositionally biased region" description="Basic and acidic residues" evidence="1">
    <location>
        <begin position="524"/>
        <end position="539"/>
    </location>
</feature>
<protein>
    <recommendedName>
        <fullName evidence="2">DUF7896 domain-containing protein</fullName>
    </recommendedName>
</protein>
<feature type="region of interest" description="Disordered" evidence="1">
    <location>
        <begin position="150"/>
        <end position="170"/>
    </location>
</feature>
<dbReference type="AlphaFoldDB" id="A0A8H3EF50"/>
<feature type="compositionally biased region" description="Polar residues" evidence="1">
    <location>
        <begin position="233"/>
        <end position="247"/>
    </location>
</feature>
<organism evidence="3 4">
    <name type="scientific">Alectoria fallacina</name>
    <dbReference type="NCBI Taxonomy" id="1903189"/>
    <lineage>
        <taxon>Eukaryota</taxon>
        <taxon>Fungi</taxon>
        <taxon>Dikarya</taxon>
        <taxon>Ascomycota</taxon>
        <taxon>Pezizomycotina</taxon>
        <taxon>Lecanoromycetes</taxon>
        <taxon>OSLEUM clade</taxon>
        <taxon>Lecanoromycetidae</taxon>
        <taxon>Lecanorales</taxon>
        <taxon>Lecanorineae</taxon>
        <taxon>Parmeliaceae</taxon>
        <taxon>Alectoria</taxon>
    </lineage>
</organism>
<keyword evidence="4" id="KW-1185">Reference proteome</keyword>